<dbReference type="PRINTS" id="PR01543">
    <property type="entry name" value="ANATRNSFRASE"/>
</dbReference>
<evidence type="ECO:0000313" key="4">
    <source>
        <dbReference type="Proteomes" id="UP000184476"/>
    </source>
</evidence>
<dbReference type="Proteomes" id="UP000184476">
    <property type="component" value="Unassembled WGS sequence"/>
</dbReference>
<dbReference type="InterPro" id="IPR053710">
    <property type="entry name" value="Arylamine_NAT_domain_sf"/>
</dbReference>
<reference evidence="3 4" key="1">
    <citation type="submission" date="2016-11" db="EMBL/GenBank/DDBJ databases">
        <authorList>
            <person name="Jaros S."/>
            <person name="Januszkiewicz K."/>
            <person name="Wedrychowicz H."/>
        </authorList>
    </citation>
    <scope>NUCLEOTIDE SEQUENCE [LARGE SCALE GENOMIC DNA]</scope>
    <source>
        <strain evidence="3 4">DSM 44666</strain>
    </source>
</reference>
<dbReference type="SUPFAM" id="SSF54001">
    <property type="entry name" value="Cysteine proteinases"/>
    <property type="match status" value="1"/>
</dbReference>
<dbReference type="AlphaFoldDB" id="A0A1M4YDD0"/>
<keyword evidence="4" id="KW-1185">Reference proteome</keyword>
<dbReference type="RefSeq" id="WP_073154995.1">
    <property type="nucleotide sequence ID" value="NZ_FQVL01000006.1"/>
</dbReference>
<dbReference type="Pfam" id="PF00797">
    <property type="entry name" value="Acetyltransf_2"/>
    <property type="match status" value="1"/>
</dbReference>
<dbReference type="STRING" id="112248.SAMN05444392_106176"/>
<dbReference type="PANTHER" id="PTHR11786:SF0">
    <property type="entry name" value="ARYLAMINE N-ACETYLTRANSFERASE 4-RELATED"/>
    <property type="match status" value="1"/>
</dbReference>
<dbReference type="GO" id="GO:0016407">
    <property type="term" value="F:acetyltransferase activity"/>
    <property type="evidence" value="ECO:0007669"/>
    <property type="project" value="InterPro"/>
</dbReference>
<dbReference type="EMBL" id="FQVL01000006">
    <property type="protein sequence ID" value="SHF03760.1"/>
    <property type="molecule type" value="Genomic_DNA"/>
</dbReference>
<keyword evidence="3" id="KW-0808">Transferase</keyword>
<accession>A0A1M4YDD0</accession>
<evidence type="ECO:0000256" key="2">
    <source>
        <dbReference type="RuleBase" id="RU003452"/>
    </source>
</evidence>
<dbReference type="Gene3D" id="3.30.2140.20">
    <property type="match status" value="1"/>
</dbReference>
<gene>
    <name evidence="3" type="ORF">SAMN05444392_106176</name>
</gene>
<name>A0A1M4YDD0_9BACL</name>
<evidence type="ECO:0000313" key="3">
    <source>
        <dbReference type="EMBL" id="SHF03760.1"/>
    </source>
</evidence>
<sequence length="254" mass="29428">MNIKQYLQRINSNMPNSLDFDHLTLLQKQHLLHIYFENLDILNGKPLSLSAKDLFTKLIIQRRGGVCFELNGLFYYFLQELGYKPTLMAGTVYLGNGKWAIEHAHLFLIIPLEHSEYVVDVGFGGNCPRVPIALNGEICVDPLGQVFRVNREKRYCYVQKREEQTWKTLYRFEREADHWSLDKLVPICRIVETDPDSSFQQDIFCSRVTELGRVTLIGNKLTIVENGSKRKQRLSSAEIPLIVKQYFQLELSDG</sequence>
<dbReference type="PANTHER" id="PTHR11786">
    <property type="entry name" value="N-HYDROXYARYLAMINE O-ACETYLTRANSFERASE"/>
    <property type="match status" value="1"/>
</dbReference>
<organism evidence="3 4">
    <name type="scientific">Seinonella peptonophila</name>
    <dbReference type="NCBI Taxonomy" id="112248"/>
    <lineage>
        <taxon>Bacteria</taxon>
        <taxon>Bacillati</taxon>
        <taxon>Bacillota</taxon>
        <taxon>Bacilli</taxon>
        <taxon>Bacillales</taxon>
        <taxon>Thermoactinomycetaceae</taxon>
        <taxon>Seinonella</taxon>
    </lineage>
</organism>
<dbReference type="OrthoDB" id="7181050at2"/>
<protein>
    <submittedName>
        <fullName evidence="3">N-hydroxyarylamine O-acetyltransferase</fullName>
    </submittedName>
</protein>
<evidence type="ECO:0000256" key="1">
    <source>
        <dbReference type="ARBA" id="ARBA00006547"/>
    </source>
</evidence>
<dbReference type="InterPro" id="IPR001447">
    <property type="entry name" value="Arylamine_N-AcTrfase"/>
</dbReference>
<comment type="similarity">
    <text evidence="1 2">Belongs to the arylamine N-acetyltransferase family.</text>
</comment>
<dbReference type="InterPro" id="IPR038765">
    <property type="entry name" value="Papain-like_cys_pep_sf"/>
</dbReference>
<proteinExistence type="inferred from homology"/>